<protein>
    <submittedName>
        <fullName evidence="1">Uncharacterized protein</fullName>
    </submittedName>
</protein>
<name>A0A369XI57_9PROT</name>
<dbReference type="EMBL" id="QPGA01000061">
    <property type="protein sequence ID" value="RDE49040.1"/>
    <property type="molecule type" value="Genomic_DNA"/>
</dbReference>
<organism evidence="1 2">
    <name type="scientific">Candidatus Accumulibacter meliphilus</name>
    <dbReference type="NCBI Taxonomy" id="2211374"/>
    <lineage>
        <taxon>Bacteria</taxon>
        <taxon>Pseudomonadati</taxon>
        <taxon>Pseudomonadota</taxon>
        <taxon>Betaproteobacteria</taxon>
        <taxon>Candidatus Accumulibacter</taxon>
    </lineage>
</organism>
<dbReference type="AlphaFoldDB" id="A0A369XI57"/>
<proteinExistence type="predicted"/>
<reference evidence="1 2" key="1">
    <citation type="submission" date="2018-05" db="EMBL/GenBank/DDBJ databases">
        <title>Integrated omic analyses show evidence that a Ca. Accumulibacter phosphatis strain performs denitrification under micro-aerobic conditions.</title>
        <authorList>
            <person name="Camejo P.Y."/>
            <person name="Katherine M.D."/>
            <person name="Daniel N.R."/>
        </authorList>
    </citation>
    <scope>NUCLEOTIDE SEQUENCE [LARGE SCALE GENOMIC DNA]</scope>
    <source>
        <strain evidence="1">UW-LDO-IC</strain>
    </source>
</reference>
<dbReference type="Proteomes" id="UP000253831">
    <property type="component" value="Unassembled WGS sequence"/>
</dbReference>
<gene>
    <name evidence="1" type="ORF">DVS81_18790</name>
</gene>
<comment type="caution">
    <text evidence="1">The sequence shown here is derived from an EMBL/GenBank/DDBJ whole genome shotgun (WGS) entry which is preliminary data.</text>
</comment>
<evidence type="ECO:0000313" key="1">
    <source>
        <dbReference type="EMBL" id="RDE49040.1"/>
    </source>
</evidence>
<evidence type="ECO:0000313" key="2">
    <source>
        <dbReference type="Proteomes" id="UP000253831"/>
    </source>
</evidence>
<accession>A0A369XI57</accession>
<sequence>MSGEAKGPIKIDLALQRELVVDALARFTTMSMVQSRSRALPHWGSQGQGAILREDEALCQPQPLPEHEFLTNAFASW</sequence>